<feature type="region of interest" description="Disordered" evidence="1">
    <location>
        <begin position="69"/>
        <end position="102"/>
    </location>
</feature>
<evidence type="ECO:0000313" key="3">
    <source>
        <dbReference type="Proteomes" id="UP001278500"/>
    </source>
</evidence>
<evidence type="ECO:0000313" key="2">
    <source>
        <dbReference type="EMBL" id="KAK3343200.1"/>
    </source>
</evidence>
<dbReference type="GeneID" id="87859510"/>
<name>A0AAE0JDV5_9PEZI</name>
<reference evidence="2" key="1">
    <citation type="journal article" date="2023" name="Mol. Phylogenet. Evol.">
        <title>Genome-scale phylogeny and comparative genomics of the fungal order Sordariales.</title>
        <authorList>
            <person name="Hensen N."/>
            <person name="Bonometti L."/>
            <person name="Westerberg I."/>
            <person name="Brannstrom I.O."/>
            <person name="Guillou S."/>
            <person name="Cros-Aarteil S."/>
            <person name="Calhoun S."/>
            <person name="Haridas S."/>
            <person name="Kuo A."/>
            <person name="Mondo S."/>
            <person name="Pangilinan J."/>
            <person name="Riley R."/>
            <person name="LaButti K."/>
            <person name="Andreopoulos B."/>
            <person name="Lipzen A."/>
            <person name="Chen C."/>
            <person name="Yan M."/>
            <person name="Daum C."/>
            <person name="Ng V."/>
            <person name="Clum A."/>
            <person name="Steindorff A."/>
            <person name="Ohm R.A."/>
            <person name="Martin F."/>
            <person name="Silar P."/>
            <person name="Natvig D.O."/>
            <person name="Lalanne C."/>
            <person name="Gautier V."/>
            <person name="Ament-Velasquez S.L."/>
            <person name="Kruys A."/>
            <person name="Hutchinson M.I."/>
            <person name="Powell A.J."/>
            <person name="Barry K."/>
            <person name="Miller A.N."/>
            <person name="Grigoriev I.V."/>
            <person name="Debuchy R."/>
            <person name="Gladieux P."/>
            <person name="Hiltunen Thoren M."/>
            <person name="Johannesson H."/>
        </authorList>
    </citation>
    <scope>NUCLEOTIDE SEQUENCE</scope>
    <source>
        <strain evidence="2">CBS 560.94</strain>
    </source>
</reference>
<gene>
    <name evidence="2" type="ORF">B0H65DRAFT_243556</name>
</gene>
<dbReference type="EMBL" id="JAUEPP010000005">
    <property type="protein sequence ID" value="KAK3343200.1"/>
    <property type="molecule type" value="Genomic_DNA"/>
</dbReference>
<keyword evidence="3" id="KW-1185">Reference proteome</keyword>
<reference evidence="2" key="2">
    <citation type="submission" date="2023-06" db="EMBL/GenBank/DDBJ databases">
        <authorList>
            <consortium name="Lawrence Berkeley National Laboratory"/>
            <person name="Haridas S."/>
            <person name="Hensen N."/>
            <person name="Bonometti L."/>
            <person name="Westerberg I."/>
            <person name="Brannstrom I.O."/>
            <person name="Guillou S."/>
            <person name="Cros-Aarteil S."/>
            <person name="Calhoun S."/>
            <person name="Kuo A."/>
            <person name="Mondo S."/>
            <person name="Pangilinan J."/>
            <person name="Riley R."/>
            <person name="Labutti K."/>
            <person name="Andreopoulos B."/>
            <person name="Lipzen A."/>
            <person name="Chen C."/>
            <person name="Yanf M."/>
            <person name="Daum C."/>
            <person name="Ng V."/>
            <person name="Clum A."/>
            <person name="Steindorff A."/>
            <person name="Ohm R."/>
            <person name="Martin F."/>
            <person name="Silar P."/>
            <person name="Natvig D."/>
            <person name="Lalanne C."/>
            <person name="Gautier V."/>
            <person name="Ament-Velasquez S.L."/>
            <person name="Kruys A."/>
            <person name="Hutchinson M.I."/>
            <person name="Powell A.J."/>
            <person name="Barry K."/>
            <person name="Miller A.N."/>
            <person name="Grigoriev I.V."/>
            <person name="Debuchy R."/>
            <person name="Gladieux P."/>
            <person name="Thoren M.H."/>
            <person name="Johannesson H."/>
        </authorList>
    </citation>
    <scope>NUCLEOTIDE SEQUENCE</scope>
    <source>
        <strain evidence="2">CBS 560.94</strain>
    </source>
</reference>
<proteinExistence type="predicted"/>
<dbReference type="Proteomes" id="UP001278500">
    <property type="component" value="Unassembled WGS sequence"/>
</dbReference>
<dbReference type="AlphaFoldDB" id="A0AAE0JDV5"/>
<evidence type="ECO:0000256" key="1">
    <source>
        <dbReference type="SAM" id="MobiDB-lite"/>
    </source>
</evidence>
<protein>
    <submittedName>
        <fullName evidence="2">Uncharacterized protein</fullName>
    </submittedName>
</protein>
<sequence>MRCAMRWSRSKWLALASSYTADLPARHSATVAARSRCSVAGRFGRGIMRDCLSRSDVTFACRRLTQEAVCDSSNPPPNLSGKHRQNSCPVRHPVDGRSSSDLPASELNCDRFARYSYIGVDFPFVWFLRMIPQ</sequence>
<dbReference type="RefSeq" id="XP_062680993.1">
    <property type="nucleotide sequence ID" value="XM_062822356.1"/>
</dbReference>
<accession>A0AAE0JDV5</accession>
<organism evidence="2 3">
    <name type="scientific">Neurospora tetraspora</name>
    <dbReference type="NCBI Taxonomy" id="94610"/>
    <lineage>
        <taxon>Eukaryota</taxon>
        <taxon>Fungi</taxon>
        <taxon>Dikarya</taxon>
        <taxon>Ascomycota</taxon>
        <taxon>Pezizomycotina</taxon>
        <taxon>Sordariomycetes</taxon>
        <taxon>Sordariomycetidae</taxon>
        <taxon>Sordariales</taxon>
        <taxon>Sordariaceae</taxon>
        <taxon>Neurospora</taxon>
    </lineage>
</organism>
<comment type="caution">
    <text evidence="2">The sequence shown here is derived from an EMBL/GenBank/DDBJ whole genome shotgun (WGS) entry which is preliminary data.</text>
</comment>